<dbReference type="KEGG" id="dgg:DGI_1561"/>
<reference evidence="3" key="2">
    <citation type="submission" date="2013-07" db="EMBL/GenBank/DDBJ databases">
        <authorList>
            <person name="Morais-Silva F.O."/>
            <person name="Rezende A.M."/>
            <person name="Pimentel C."/>
            <person name="Resende D.M."/>
            <person name="Santos C.I."/>
            <person name="Clemente C."/>
            <person name="de Oliveira L.M."/>
            <person name="da Silva S.M."/>
            <person name="Costa D.A."/>
            <person name="Varela-Raposo A."/>
            <person name="Horacio E.C.A."/>
            <person name="Matos M."/>
            <person name="Flores O."/>
            <person name="Ruiz J.C."/>
            <person name="Rodrigues-Pousada C."/>
        </authorList>
    </citation>
    <scope>NUCLEOTIDE SEQUENCE [LARGE SCALE GENOMIC DNA]</scope>
    <source>
        <strain evidence="3">ATCC 19364 / DSM 1382 / NCIMB 9332 / VKM B-1759</strain>
    </source>
</reference>
<dbReference type="AlphaFoldDB" id="T2GB45"/>
<sequence>MRSCVICRQTLPKHALTRYVLARAQSGAAGAALMEDPRKRLPGRGWYCCAEDLCRRKISSYQGWRRRAKAGDGGETGVHRV</sequence>
<dbReference type="STRING" id="1121448.DGI_1561"/>
<accession>T2GB45</accession>
<dbReference type="eggNOG" id="COG2740">
    <property type="taxonomic scope" value="Bacteria"/>
</dbReference>
<protein>
    <recommendedName>
        <fullName evidence="1">YlxR domain-containing protein</fullName>
    </recommendedName>
</protein>
<dbReference type="SUPFAM" id="SSF64376">
    <property type="entry name" value="YlxR-like"/>
    <property type="match status" value="1"/>
</dbReference>
<gene>
    <name evidence="2" type="ORF">DGI_1561</name>
</gene>
<organism evidence="2 3">
    <name type="scientific">Megalodesulfovibrio gigas (strain ATCC 19364 / DSM 1382 / NCIMB 9332 / VKM B-1759)</name>
    <name type="common">Desulfovibrio gigas</name>
    <dbReference type="NCBI Taxonomy" id="1121448"/>
    <lineage>
        <taxon>Bacteria</taxon>
        <taxon>Pseudomonadati</taxon>
        <taxon>Thermodesulfobacteriota</taxon>
        <taxon>Desulfovibrionia</taxon>
        <taxon>Desulfovibrionales</taxon>
        <taxon>Desulfovibrionaceae</taxon>
        <taxon>Megalodesulfovibrio</taxon>
    </lineage>
</organism>
<dbReference type="Proteomes" id="UP000016587">
    <property type="component" value="Chromosome"/>
</dbReference>
<evidence type="ECO:0000313" key="3">
    <source>
        <dbReference type="Proteomes" id="UP000016587"/>
    </source>
</evidence>
<dbReference type="HOGENOM" id="CLU_147970_3_2_7"/>
<dbReference type="InterPro" id="IPR007393">
    <property type="entry name" value="YlxR_dom"/>
</dbReference>
<feature type="domain" description="YlxR" evidence="1">
    <location>
        <begin position="2"/>
        <end position="61"/>
    </location>
</feature>
<keyword evidence="3" id="KW-1185">Reference proteome</keyword>
<dbReference type="Pfam" id="PF04296">
    <property type="entry name" value="YlxR"/>
    <property type="match status" value="1"/>
</dbReference>
<name>T2GB45_MEGG1</name>
<dbReference type="EMBL" id="CP006585">
    <property type="protein sequence ID" value="AGW13399.1"/>
    <property type="molecule type" value="Genomic_DNA"/>
</dbReference>
<reference evidence="2 3" key="1">
    <citation type="journal article" date="2013" name="J. Bacteriol.">
        <title>Roles of HynAB and Ech, the only two hydrogenases found in the model sulfate reducer Desulfovibrio gigas.</title>
        <authorList>
            <person name="Morais-Silva F.O."/>
            <person name="Santos C.I."/>
            <person name="Rodrigues R."/>
            <person name="Pereira I.A."/>
            <person name="Rodrigues-Pousada C."/>
        </authorList>
    </citation>
    <scope>NUCLEOTIDE SEQUENCE [LARGE SCALE GENOMIC DNA]</scope>
    <source>
        <strain evidence="3">ATCC 19364 / DSM 1382 / NCIMB 9332 / VKM B-1759</strain>
    </source>
</reference>
<dbReference type="InterPro" id="IPR035931">
    <property type="entry name" value="YlxR-like_sf"/>
</dbReference>
<proteinExistence type="predicted"/>
<evidence type="ECO:0000259" key="1">
    <source>
        <dbReference type="Pfam" id="PF04296"/>
    </source>
</evidence>
<dbReference type="Gene3D" id="3.30.1230.10">
    <property type="entry name" value="YlxR-like"/>
    <property type="match status" value="1"/>
</dbReference>
<evidence type="ECO:0000313" key="2">
    <source>
        <dbReference type="EMBL" id="AGW13399.1"/>
    </source>
</evidence>